<organism evidence="1 2">
    <name type="scientific">Fibrella rubiginis</name>
    <dbReference type="NCBI Taxonomy" id="2817060"/>
    <lineage>
        <taxon>Bacteria</taxon>
        <taxon>Pseudomonadati</taxon>
        <taxon>Bacteroidota</taxon>
        <taxon>Cytophagia</taxon>
        <taxon>Cytophagales</taxon>
        <taxon>Spirosomataceae</taxon>
        <taxon>Fibrella</taxon>
    </lineage>
</organism>
<name>A0A939GF99_9BACT</name>
<comment type="caution">
    <text evidence="1">The sequence shown here is derived from an EMBL/GenBank/DDBJ whole genome shotgun (WGS) entry which is preliminary data.</text>
</comment>
<keyword evidence="2" id="KW-1185">Reference proteome</keyword>
<evidence type="ECO:0000313" key="1">
    <source>
        <dbReference type="EMBL" id="MBO0935373.1"/>
    </source>
</evidence>
<dbReference type="AlphaFoldDB" id="A0A939GF99"/>
<accession>A0A939GF99</accession>
<protein>
    <submittedName>
        <fullName evidence="1">Uncharacterized protein</fullName>
    </submittedName>
</protein>
<dbReference type="EMBL" id="JAFMYV010000001">
    <property type="protein sequence ID" value="MBO0935373.1"/>
    <property type="molecule type" value="Genomic_DNA"/>
</dbReference>
<gene>
    <name evidence="1" type="ORF">J2I47_02310</name>
</gene>
<evidence type="ECO:0000313" key="2">
    <source>
        <dbReference type="Proteomes" id="UP000664034"/>
    </source>
</evidence>
<sequence length="106" mass="11703">MLLFVNGGGASVWQSNVAVAQAVAAKKAHKSAEGKSDVIVKAASFEAVVAPGHSFDFSHVAYLLPAPIWRFLNLSRPILRRQFEVPYFYFSYLRHVFGHFIAPNAP</sequence>
<dbReference type="Proteomes" id="UP000664034">
    <property type="component" value="Unassembled WGS sequence"/>
</dbReference>
<proteinExistence type="predicted"/>
<reference evidence="1" key="1">
    <citation type="submission" date="2021-03" db="EMBL/GenBank/DDBJ databases">
        <title>Fibrella sp. HMF5335 genome sequencing and assembly.</title>
        <authorList>
            <person name="Kang H."/>
            <person name="Kim H."/>
            <person name="Bae S."/>
            <person name="Joh K."/>
        </authorList>
    </citation>
    <scope>NUCLEOTIDE SEQUENCE</scope>
    <source>
        <strain evidence="1">HMF5335</strain>
    </source>
</reference>